<dbReference type="InterPro" id="IPR052160">
    <property type="entry name" value="Gypsy_RT_Integrase-like"/>
</dbReference>
<dbReference type="Gene3D" id="3.30.420.10">
    <property type="entry name" value="Ribonuclease H-like superfamily/Ribonuclease H"/>
    <property type="match status" value="1"/>
</dbReference>
<protein>
    <recommendedName>
        <fullName evidence="3">Integrase catalytic domain-containing protein</fullName>
    </recommendedName>
</protein>
<evidence type="ECO:0008006" key="3">
    <source>
        <dbReference type="Google" id="ProtNLM"/>
    </source>
</evidence>
<keyword evidence="2" id="KW-1185">Reference proteome</keyword>
<proteinExistence type="predicted"/>
<dbReference type="PhylomeDB" id="T1INP7"/>
<dbReference type="PANTHER" id="PTHR47266">
    <property type="entry name" value="ENDONUCLEASE-RELATED"/>
    <property type="match status" value="1"/>
</dbReference>
<reference evidence="2" key="1">
    <citation type="submission" date="2011-05" db="EMBL/GenBank/DDBJ databases">
        <authorList>
            <person name="Richards S.R."/>
            <person name="Qu J."/>
            <person name="Jiang H."/>
            <person name="Jhangiani S.N."/>
            <person name="Agravi P."/>
            <person name="Goodspeed R."/>
            <person name="Gross S."/>
            <person name="Mandapat C."/>
            <person name="Jackson L."/>
            <person name="Mathew T."/>
            <person name="Pu L."/>
            <person name="Thornton R."/>
            <person name="Saada N."/>
            <person name="Wilczek-Boney K.B."/>
            <person name="Lee S."/>
            <person name="Kovar C."/>
            <person name="Wu Y."/>
            <person name="Scherer S.E."/>
            <person name="Worley K.C."/>
            <person name="Muzny D.M."/>
            <person name="Gibbs R."/>
        </authorList>
    </citation>
    <scope>NUCLEOTIDE SEQUENCE</scope>
    <source>
        <strain evidence="2">Brora</strain>
    </source>
</reference>
<accession>T1INP7</accession>
<evidence type="ECO:0000313" key="1">
    <source>
        <dbReference type="EnsemblMetazoa" id="SMAR002630-PA"/>
    </source>
</evidence>
<evidence type="ECO:0000313" key="2">
    <source>
        <dbReference type="Proteomes" id="UP000014500"/>
    </source>
</evidence>
<dbReference type="STRING" id="126957.T1INP7"/>
<reference evidence="1" key="2">
    <citation type="submission" date="2015-02" db="UniProtKB">
        <authorList>
            <consortium name="EnsemblMetazoa"/>
        </authorList>
    </citation>
    <scope>IDENTIFICATION</scope>
</reference>
<dbReference type="Proteomes" id="UP000014500">
    <property type="component" value="Unassembled WGS sequence"/>
</dbReference>
<dbReference type="AlphaFoldDB" id="T1INP7"/>
<sequence>MPSKRWWHIDFDEDQFPFEHPPSAADMAAAILDKFERELNIEKEPKMNLQDLTKHLLSKCKLQGKEYEKLCKLIKKYEATFDENAGFHSDLEHTIPTGDAKPFKCKERPCNPAKTKQDTVKYVAKCDRCQRYKPIQRKPKGLLQPISAQIGRFKRIGLDLMGPKQMTTNRNKFILVIVDYATGWVEVVPLRNAKYMT</sequence>
<dbReference type="InterPro" id="IPR036397">
    <property type="entry name" value="RNaseH_sf"/>
</dbReference>
<dbReference type="EMBL" id="JH431197">
    <property type="status" value="NOT_ANNOTATED_CDS"/>
    <property type="molecule type" value="Genomic_DNA"/>
</dbReference>
<dbReference type="EnsemblMetazoa" id="SMAR002630-RA">
    <property type="protein sequence ID" value="SMAR002630-PA"/>
    <property type="gene ID" value="SMAR002630"/>
</dbReference>
<dbReference type="HOGENOM" id="CLU_1385760_0_0_1"/>
<organism evidence="1 2">
    <name type="scientific">Strigamia maritima</name>
    <name type="common">European centipede</name>
    <name type="synonym">Geophilus maritimus</name>
    <dbReference type="NCBI Taxonomy" id="126957"/>
    <lineage>
        <taxon>Eukaryota</taxon>
        <taxon>Metazoa</taxon>
        <taxon>Ecdysozoa</taxon>
        <taxon>Arthropoda</taxon>
        <taxon>Myriapoda</taxon>
        <taxon>Chilopoda</taxon>
        <taxon>Pleurostigmophora</taxon>
        <taxon>Geophilomorpha</taxon>
        <taxon>Linotaeniidae</taxon>
        <taxon>Strigamia</taxon>
    </lineage>
</organism>
<dbReference type="GO" id="GO:0003676">
    <property type="term" value="F:nucleic acid binding"/>
    <property type="evidence" value="ECO:0007669"/>
    <property type="project" value="InterPro"/>
</dbReference>
<name>T1INP7_STRMM</name>